<sequence>MKVKKVVVGIFEVNCYILWDEKDKEAIVVDPGEEGERIIEVIRKDSLKIRSIVNTHTHIDHIGANDFLREKTEAPLLAHSADVFLLQDAELNLSALTGKDRSFGLPDRVLEEGDEIRVGGFSLRILHSPGHTPGSICLYGDNKLFSGDTLFAGGIGRTDLAGGNLKELQKSIKDKILTLPDEVVVYPGHGPSTTVGKERKCNLFISQSDDVLWMP</sequence>
<dbReference type="EMBL" id="LAZR01046834">
    <property type="protein sequence ID" value="KKK95613.1"/>
    <property type="molecule type" value="Genomic_DNA"/>
</dbReference>
<reference evidence="6" key="1">
    <citation type="journal article" date="2015" name="Nature">
        <title>Complex archaea that bridge the gap between prokaryotes and eukaryotes.</title>
        <authorList>
            <person name="Spang A."/>
            <person name="Saw J.H."/>
            <person name="Jorgensen S.L."/>
            <person name="Zaremba-Niedzwiedzka K."/>
            <person name="Martijn J."/>
            <person name="Lind A.E."/>
            <person name="van Eijk R."/>
            <person name="Schleper C."/>
            <person name="Guy L."/>
            <person name="Ettema T.J."/>
        </authorList>
    </citation>
    <scope>NUCLEOTIDE SEQUENCE</scope>
</reference>
<gene>
    <name evidence="6" type="ORF">LCGC14_2671020</name>
</gene>
<dbReference type="InterPro" id="IPR001279">
    <property type="entry name" value="Metallo-B-lactamas"/>
</dbReference>
<dbReference type="SUPFAM" id="SSF56281">
    <property type="entry name" value="Metallo-hydrolase/oxidoreductase"/>
    <property type="match status" value="1"/>
</dbReference>
<dbReference type="SMART" id="SM00849">
    <property type="entry name" value="Lactamase_B"/>
    <property type="match status" value="1"/>
</dbReference>
<evidence type="ECO:0000259" key="5">
    <source>
        <dbReference type="SMART" id="SM00849"/>
    </source>
</evidence>
<accession>A0A0F8ZP41</accession>
<proteinExistence type="predicted"/>
<dbReference type="AlphaFoldDB" id="A0A0F8ZP41"/>
<keyword evidence="3" id="KW-0378">Hydrolase</keyword>
<evidence type="ECO:0000256" key="1">
    <source>
        <dbReference type="ARBA" id="ARBA00001947"/>
    </source>
</evidence>
<dbReference type="CDD" id="cd06262">
    <property type="entry name" value="metallo-hydrolase-like_MBL-fold"/>
    <property type="match status" value="1"/>
</dbReference>
<comment type="cofactor">
    <cofactor evidence="1">
        <name>Zn(2+)</name>
        <dbReference type="ChEBI" id="CHEBI:29105"/>
    </cofactor>
</comment>
<dbReference type="PANTHER" id="PTHR46233:SF3">
    <property type="entry name" value="HYDROXYACYLGLUTATHIONE HYDROLASE GLOC"/>
    <property type="match status" value="1"/>
</dbReference>
<dbReference type="InterPro" id="IPR036866">
    <property type="entry name" value="RibonucZ/Hydroxyglut_hydro"/>
</dbReference>
<comment type="caution">
    <text evidence="6">The sequence shown here is derived from an EMBL/GenBank/DDBJ whole genome shotgun (WGS) entry which is preliminary data.</text>
</comment>
<dbReference type="Pfam" id="PF00753">
    <property type="entry name" value="Lactamase_B"/>
    <property type="match status" value="1"/>
</dbReference>
<feature type="domain" description="Metallo-beta-lactamase" evidence="5">
    <location>
        <begin position="12"/>
        <end position="189"/>
    </location>
</feature>
<dbReference type="PANTHER" id="PTHR46233">
    <property type="entry name" value="HYDROXYACYLGLUTATHIONE HYDROLASE GLOC"/>
    <property type="match status" value="1"/>
</dbReference>
<dbReference type="InterPro" id="IPR051453">
    <property type="entry name" value="MBL_Glyoxalase_II"/>
</dbReference>
<dbReference type="GO" id="GO:0016787">
    <property type="term" value="F:hydrolase activity"/>
    <property type="evidence" value="ECO:0007669"/>
    <property type="project" value="UniProtKB-KW"/>
</dbReference>
<dbReference type="GO" id="GO:0046872">
    <property type="term" value="F:metal ion binding"/>
    <property type="evidence" value="ECO:0007669"/>
    <property type="project" value="UniProtKB-KW"/>
</dbReference>
<organism evidence="6">
    <name type="scientific">marine sediment metagenome</name>
    <dbReference type="NCBI Taxonomy" id="412755"/>
    <lineage>
        <taxon>unclassified sequences</taxon>
        <taxon>metagenomes</taxon>
        <taxon>ecological metagenomes</taxon>
    </lineage>
</organism>
<protein>
    <recommendedName>
        <fullName evidence="5">Metallo-beta-lactamase domain-containing protein</fullName>
    </recommendedName>
</protein>
<evidence type="ECO:0000256" key="2">
    <source>
        <dbReference type="ARBA" id="ARBA00022723"/>
    </source>
</evidence>
<dbReference type="Gene3D" id="3.60.15.10">
    <property type="entry name" value="Ribonuclease Z/Hydroxyacylglutathione hydrolase-like"/>
    <property type="match status" value="1"/>
</dbReference>
<evidence type="ECO:0000256" key="3">
    <source>
        <dbReference type="ARBA" id="ARBA00022801"/>
    </source>
</evidence>
<keyword evidence="2" id="KW-0479">Metal-binding</keyword>
<name>A0A0F8ZP41_9ZZZZ</name>
<keyword evidence="4" id="KW-0862">Zinc</keyword>
<evidence type="ECO:0000313" key="6">
    <source>
        <dbReference type="EMBL" id="KKK95613.1"/>
    </source>
</evidence>
<evidence type="ECO:0000256" key="4">
    <source>
        <dbReference type="ARBA" id="ARBA00022833"/>
    </source>
</evidence>